<evidence type="ECO:0000313" key="3">
    <source>
        <dbReference type="EMBL" id="MFC3104681.1"/>
    </source>
</evidence>
<evidence type="ECO:0000313" key="4">
    <source>
        <dbReference type="Proteomes" id="UP001595462"/>
    </source>
</evidence>
<dbReference type="PIRSF" id="PIRSF017082">
    <property type="entry name" value="YflP"/>
    <property type="match status" value="1"/>
</dbReference>
<gene>
    <name evidence="3" type="ORF">ACFOSU_12380</name>
</gene>
<keyword evidence="4" id="KW-1185">Reference proteome</keyword>
<dbReference type="InterPro" id="IPR005064">
    <property type="entry name" value="BUG"/>
</dbReference>
<dbReference type="Gene3D" id="3.40.190.150">
    <property type="entry name" value="Bordetella uptake gene, domain 1"/>
    <property type="match status" value="1"/>
</dbReference>
<dbReference type="Pfam" id="PF03401">
    <property type="entry name" value="TctC"/>
    <property type="match status" value="1"/>
</dbReference>
<sequence>MAIRNRKIDRILRYTLVSFVAAIGFAASAAVGAASYPDHTIKMTVTYPPGGATDFQARIATEQAKKYLGQSIAIVNKPGAGGQIGWNEFVRSAEPDGYELSTYNVPSFIAQAIKFPSNQFGVDKMEPVANWGADPAVLIVPKDSDLKTIDDFVKFAKENPNRITVSGAGLYTGHQIATLQLQKAAGIKLNYIPTKGGVPALQYVIGKKVMAGFNNMSDAYRSRDRLRVLAIADTARSKKYFPDVPTFKESGLDVDASSVNLRGVMAPKGTPEKILDQLSDGFQKMFNDPETVKKMEAGGAPIRVMDRQQVSDLWHKRETLVKALIADQ</sequence>
<dbReference type="PANTHER" id="PTHR42928">
    <property type="entry name" value="TRICARBOXYLATE-BINDING PROTEIN"/>
    <property type="match status" value="1"/>
</dbReference>
<accession>A0ABV7ERW6</accession>
<keyword evidence="2" id="KW-0732">Signal</keyword>
<dbReference type="RefSeq" id="WP_380690062.1">
    <property type="nucleotide sequence ID" value="NZ_JBHRSS010000005.1"/>
</dbReference>
<protein>
    <submittedName>
        <fullName evidence="3">Tripartite tricarboxylate transporter substrate binding protein</fullName>
    </submittedName>
</protein>
<comment type="similarity">
    <text evidence="1">Belongs to the UPF0065 (bug) family.</text>
</comment>
<evidence type="ECO:0000256" key="1">
    <source>
        <dbReference type="ARBA" id="ARBA00006987"/>
    </source>
</evidence>
<dbReference type="CDD" id="cd07012">
    <property type="entry name" value="PBP2_Bug_TTT"/>
    <property type="match status" value="1"/>
</dbReference>
<comment type="caution">
    <text evidence="3">The sequence shown here is derived from an EMBL/GenBank/DDBJ whole genome shotgun (WGS) entry which is preliminary data.</text>
</comment>
<feature type="signal peptide" evidence="2">
    <location>
        <begin position="1"/>
        <end position="29"/>
    </location>
</feature>
<dbReference type="EMBL" id="JBHRSS010000005">
    <property type="protein sequence ID" value="MFC3104681.1"/>
    <property type="molecule type" value="Genomic_DNA"/>
</dbReference>
<dbReference type="SUPFAM" id="SSF53850">
    <property type="entry name" value="Periplasmic binding protein-like II"/>
    <property type="match status" value="1"/>
</dbReference>
<dbReference type="Proteomes" id="UP001595462">
    <property type="component" value="Unassembled WGS sequence"/>
</dbReference>
<evidence type="ECO:0000256" key="2">
    <source>
        <dbReference type="SAM" id="SignalP"/>
    </source>
</evidence>
<dbReference type="InterPro" id="IPR042100">
    <property type="entry name" value="Bug_dom1"/>
</dbReference>
<name>A0ABV7ERW6_9GAMM</name>
<proteinExistence type="inferred from homology"/>
<reference evidence="4" key="1">
    <citation type="journal article" date="2019" name="Int. J. Syst. Evol. Microbiol.">
        <title>The Global Catalogue of Microorganisms (GCM) 10K type strain sequencing project: providing services to taxonomists for standard genome sequencing and annotation.</title>
        <authorList>
            <consortium name="The Broad Institute Genomics Platform"/>
            <consortium name="The Broad Institute Genome Sequencing Center for Infectious Disease"/>
            <person name="Wu L."/>
            <person name="Ma J."/>
        </authorList>
    </citation>
    <scope>NUCLEOTIDE SEQUENCE [LARGE SCALE GENOMIC DNA]</scope>
    <source>
        <strain evidence="4">KCTC 52640</strain>
    </source>
</reference>
<dbReference type="Gene3D" id="3.40.190.10">
    <property type="entry name" value="Periplasmic binding protein-like II"/>
    <property type="match status" value="1"/>
</dbReference>
<organism evidence="3 4">
    <name type="scientific">Salinisphaera aquimarina</name>
    <dbReference type="NCBI Taxonomy" id="2094031"/>
    <lineage>
        <taxon>Bacteria</taxon>
        <taxon>Pseudomonadati</taxon>
        <taxon>Pseudomonadota</taxon>
        <taxon>Gammaproteobacteria</taxon>
        <taxon>Salinisphaerales</taxon>
        <taxon>Salinisphaeraceae</taxon>
        <taxon>Salinisphaera</taxon>
    </lineage>
</organism>
<feature type="chain" id="PRO_5047302778" evidence="2">
    <location>
        <begin position="30"/>
        <end position="328"/>
    </location>
</feature>
<dbReference type="PANTHER" id="PTHR42928:SF5">
    <property type="entry name" value="BLR1237 PROTEIN"/>
    <property type="match status" value="1"/>
</dbReference>